<dbReference type="EMBL" id="MK359244">
    <property type="protein sequence ID" value="QBL15285.1"/>
    <property type="molecule type" value="Genomic_RNA"/>
</dbReference>
<dbReference type="Pfam" id="PF01616">
    <property type="entry name" value="Orbi_NS3"/>
    <property type="match status" value="1"/>
</dbReference>
<organism evidence="3">
    <name type="scientific">Ife virus</name>
    <dbReference type="NCBI Taxonomy" id="2547357"/>
    <lineage>
        <taxon>Viruses</taxon>
        <taxon>Riboviria</taxon>
        <taxon>Orthornavirae</taxon>
        <taxon>Duplornaviricota</taxon>
        <taxon>Resentoviricetes</taxon>
        <taxon>Reovirales</taxon>
        <taxon>Sedoreoviridae</taxon>
        <taxon>Orbivirus</taxon>
    </lineage>
</organism>
<keyword evidence="2" id="KW-1133">Transmembrane helix</keyword>
<accession>A0A482A645</accession>
<comment type="similarity">
    <text evidence="1">Belongs to the orbivirus NS3 family.</text>
</comment>
<reference evidence="3" key="1">
    <citation type="journal article" date="2019" name="Viruses">
        <title>Discovery and Characterization of Bukakata orbivirus (Reoviridae:Orbivirus), a Novel Virus from a Ugandan Bat.</title>
        <authorList>
            <person name="Fagre A.C."/>
            <person name="Lee J.S."/>
            <person name="Kityo R.M."/>
            <person name="Bergren N.A."/>
            <person name="Mossel E.C."/>
            <person name="Nakayiki T."/>
            <person name="Nalikka B."/>
            <person name="Nyakarahuka L."/>
            <person name="Gilbert A.T."/>
            <person name="Peterhans J.K."/>
            <person name="Crabtree M.B."/>
            <person name="Towner J.S."/>
            <person name="Amman B.R."/>
            <person name="Sealy T.K."/>
            <person name="Schuh A.J."/>
            <person name="Nichol S.T."/>
            <person name="Lutwama J.J."/>
            <person name="Miller B.R."/>
            <person name="Kading R.C."/>
        </authorList>
    </citation>
    <scope>NUCLEOTIDE SEQUENCE</scope>
    <source>
        <strain evidence="3">IbAn 57245</strain>
    </source>
</reference>
<sequence>MHASYSHYNNERDTAETMAVAPYVATAPPKYVGEAMKMSDLSLGILDKAMVNTTGADAIIKDEKASYASFAEALRDSAAMREVKRRVNGRIVPRLEEQLRGLKRRLVLVQSVLVGITVVAIVSSVLNLMGEVKELEDVLHIFRHPICGTLNLLSTSMVVVLNNVCKKMDEEIGRVRRDLVKRKSYIDASSLPADFKVGIDALL</sequence>
<evidence type="ECO:0000256" key="2">
    <source>
        <dbReference type="SAM" id="Phobius"/>
    </source>
</evidence>
<name>A0A482A645_9REOV</name>
<evidence type="ECO:0000256" key="1">
    <source>
        <dbReference type="ARBA" id="ARBA00006302"/>
    </source>
</evidence>
<dbReference type="InterPro" id="IPR002565">
    <property type="entry name" value="Orbi_NS3"/>
</dbReference>
<feature type="transmembrane region" description="Helical" evidence="2">
    <location>
        <begin position="141"/>
        <end position="164"/>
    </location>
</feature>
<proteinExistence type="inferred from homology"/>
<feature type="transmembrane region" description="Helical" evidence="2">
    <location>
        <begin position="106"/>
        <end position="129"/>
    </location>
</feature>
<keyword evidence="2" id="KW-0812">Transmembrane</keyword>
<evidence type="ECO:0000313" key="3">
    <source>
        <dbReference type="EMBL" id="QBL15285.1"/>
    </source>
</evidence>
<protein>
    <submittedName>
        <fullName evidence="3">NS3</fullName>
    </submittedName>
</protein>
<keyword evidence="2" id="KW-0472">Membrane</keyword>